<keyword evidence="5" id="KW-1185">Reference proteome</keyword>
<reference evidence="4 5" key="1">
    <citation type="journal article" date="2011" name="Science">
        <title>The ecoresponsive genome of Daphnia pulex.</title>
        <authorList>
            <person name="Colbourne J.K."/>
            <person name="Pfrender M.E."/>
            <person name="Gilbert D."/>
            <person name="Thomas W.K."/>
            <person name="Tucker A."/>
            <person name="Oakley T.H."/>
            <person name="Tokishita S."/>
            <person name="Aerts A."/>
            <person name="Arnold G.J."/>
            <person name="Basu M.K."/>
            <person name="Bauer D.J."/>
            <person name="Caceres C.E."/>
            <person name="Carmel L."/>
            <person name="Casola C."/>
            <person name="Choi J.H."/>
            <person name="Detter J.C."/>
            <person name="Dong Q."/>
            <person name="Dusheyko S."/>
            <person name="Eads B.D."/>
            <person name="Frohlich T."/>
            <person name="Geiler-Samerotte K.A."/>
            <person name="Gerlach D."/>
            <person name="Hatcher P."/>
            <person name="Jogdeo S."/>
            <person name="Krijgsveld J."/>
            <person name="Kriventseva E.V."/>
            <person name="Kultz D."/>
            <person name="Laforsch C."/>
            <person name="Lindquist E."/>
            <person name="Lopez J."/>
            <person name="Manak J.R."/>
            <person name="Muller J."/>
            <person name="Pangilinan J."/>
            <person name="Patwardhan R.P."/>
            <person name="Pitluck S."/>
            <person name="Pritham E.J."/>
            <person name="Rechtsteiner A."/>
            <person name="Rho M."/>
            <person name="Rogozin I.B."/>
            <person name="Sakarya O."/>
            <person name="Salamov A."/>
            <person name="Schaack S."/>
            <person name="Shapiro H."/>
            <person name="Shiga Y."/>
            <person name="Skalitzky C."/>
            <person name="Smith Z."/>
            <person name="Souvorov A."/>
            <person name="Sung W."/>
            <person name="Tang Z."/>
            <person name="Tsuchiya D."/>
            <person name="Tu H."/>
            <person name="Vos H."/>
            <person name="Wang M."/>
            <person name="Wolf Y.I."/>
            <person name="Yamagata H."/>
            <person name="Yamada T."/>
            <person name="Ye Y."/>
            <person name="Shaw J.R."/>
            <person name="Andrews J."/>
            <person name="Crease T.J."/>
            <person name="Tang H."/>
            <person name="Lucas S.M."/>
            <person name="Robertson H.M."/>
            <person name="Bork P."/>
            <person name="Koonin E.V."/>
            <person name="Zdobnov E.M."/>
            <person name="Grigoriev I.V."/>
            <person name="Lynch M."/>
            <person name="Boore J.L."/>
        </authorList>
    </citation>
    <scope>NUCLEOTIDE SEQUENCE [LARGE SCALE GENOMIC DNA]</scope>
</reference>
<evidence type="ECO:0000256" key="1">
    <source>
        <dbReference type="PROSITE-ProRule" id="PRU00047"/>
    </source>
</evidence>
<dbReference type="KEGG" id="dpx:DAPPUDRAFT_324922"/>
<dbReference type="HOGENOM" id="CLU_987860_0_0_1"/>
<evidence type="ECO:0000259" key="3">
    <source>
        <dbReference type="PROSITE" id="PS50158"/>
    </source>
</evidence>
<dbReference type="Proteomes" id="UP000000305">
    <property type="component" value="Unassembled WGS sequence"/>
</dbReference>
<protein>
    <recommendedName>
        <fullName evidence="3">CCHC-type domain-containing protein</fullName>
    </recommendedName>
</protein>
<keyword evidence="1" id="KW-0479">Metal-binding</keyword>
<dbReference type="PROSITE" id="PS50158">
    <property type="entry name" value="ZF_CCHC"/>
    <property type="match status" value="1"/>
</dbReference>
<dbReference type="PhylomeDB" id="E9H359"/>
<feature type="region of interest" description="Disordered" evidence="2">
    <location>
        <begin position="263"/>
        <end position="282"/>
    </location>
</feature>
<evidence type="ECO:0000313" key="4">
    <source>
        <dbReference type="EMBL" id="EFX73697.1"/>
    </source>
</evidence>
<dbReference type="InParanoid" id="E9H359"/>
<accession>E9H359</accession>
<dbReference type="GO" id="GO:0003676">
    <property type="term" value="F:nucleic acid binding"/>
    <property type="evidence" value="ECO:0007669"/>
    <property type="project" value="InterPro"/>
</dbReference>
<dbReference type="InterPro" id="IPR001878">
    <property type="entry name" value="Znf_CCHC"/>
</dbReference>
<organism evidence="4 5">
    <name type="scientific">Daphnia pulex</name>
    <name type="common">Water flea</name>
    <dbReference type="NCBI Taxonomy" id="6669"/>
    <lineage>
        <taxon>Eukaryota</taxon>
        <taxon>Metazoa</taxon>
        <taxon>Ecdysozoa</taxon>
        <taxon>Arthropoda</taxon>
        <taxon>Crustacea</taxon>
        <taxon>Branchiopoda</taxon>
        <taxon>Diplostraca</taxon>
        <taxon>Cladocera</taxon>
        <taxon>Anomopoda</taxon>
        <taxon>Daphniidae</taxon>
        <taxon>Daphnia</taxon>
    </lineage>
</organism>
<dbReference type="AlphaFoldDB" id="E9H359"/>
<evidence type="ECO:0000313" key="5">
    <source>
        <dbReference type="Proteomes" id="UP000000305"/>
    </source>
</evidence>
<feature type="domain" description="CCHC-type" evidence="3">
    <location>
        <begin position="252"/>
        <end position="266"/>
    </location>
</feature>
<dbReference type="EMBL" id="GL732588">
    <property type="protein sequence ID" value="EFX73697.1"/>
    <property type="molecule type" value="Genomic_DNA"/>
</dbReference>
<feature type="region of interest" description="Disordered" evidence="2">
    <location>
        <begin position="213"/>
        <end position="253"/>
    </location>
</feature>
<dbReference type="InterPro" id="IPR036875">
    <property type="entry name" value="Znf_CCHC_sf"/>
</dbReference>
<sequence>MAYNKLTQCVICIEGQKKEDDFRCRQIGKKVFYSFQNQEEEEEEEEEKEERNIFICDRCHFWEARANDFSGVAPMAWTIMHAKEWTARKEAGLTDFNGSLFFPDGDVNIPKFKEVRDRSSRLRTLNNRGITIQMPVELSDEACRQPHIRTFYQKYTMAAGIVIQPGESHKVALNRQDPRVQDNHTIRLRHKLDHAIEWENWATAQELFDQILDVNPLQRRPPKPTEEKGEPEPKRSRRDDEEPQSRNERRLCYSCRQRGHEIKDCPIEEEFQPGPINPHDEE</sequence>
<proteinExistence type="predicted"/>
<dbReference type="SUPFAM" id="SSF57756">
    <property type="entry name" value="Retrovirus zinc finger-like domains"/>
    <property type="match status" value="1"/>
</dbReference>
<keyword evidence="1" id="KW-0862">Zinc</keyword>
<feature type="compositionally biased region" description="Basic and acidic residues" evidence="2">
    <location>
        <begin position="223"/>
        <end position="251"/>
    </location>
</feature>
<dbReference type="GO" id="GO:0008270">
    <property type="term" value="F:zinc ion binding"/>
    <property type="evidence" value="ECO:0007669"/>
    <property type="project" value="UniProtKB-KW"/>
</dbReference>
<keyword evidence="1" id="KW-0863">Zinc-finger</keyword>
<gene>
    <name evidence="4" type="ORF">DAPPUDRAFT_324922</name>
</gene>
<name>E9H359_DAPPU</name>
<evidence type="ECO:0000256" key="2">
    <source>
        <dbReference type="SAM" id="MobiDB-lite"/>
    </source>
</evidence>
<dbReference type="Gene3D" id="4.10.60.10">
    <property type="entry name" value="Zinc finger, CCHC-type"/>
    <property type="match status" value="1"/>
</dbReference>